<reference evidence="1 2" key="1">
    <citation type="submission" date="2019-03" db="EMBL/GenBank/DDBJ databases">
        <title>Paracraurococcus aquatilis NE82 genome sequence.</title>
        <authorList>
            <person name="Zhao Y."/>
            <person name="Du Z."/>
        </authorList>
    </citation>
    <scope>NUCLEOTIDE SEQUENCE [LARGE SCALE GENOMIC DNA]</scope>
    <source>
        <strain evidence="1 2">NE82</strain>
    </source>
</reference>
<dbReference type="Proteomes" id="UP000295023">
    <property type="component" value="Unassembled WGS sequence"/>
</dbReference>
<evidence type="ECO:0000313" key="2">
    <source>
        <dbReference type="Proteomes" id="UP000295023"/>
    </source>
</evidence>
<dbReference type="AlphaFoldDB" id="A0A4R4DG25"/>
<dbReference type="EMBL" id="SKBM01000013">
    <property type="protein sequence ID" value="TCZ59914.1"/>
    <property type="molecule type" value="Genomic_DNA"/>
</dbReference>
<comment type="caution">
    <text evidence="1">The sequence shown here is derived from an EMBL/GenBank/DDBJ whole genome shotgun (WGS) entry which is preliminary data.</text>
</comment>
<keyword evidence="2" id="KW-1185">Reference proteome</keyword>
<evidence type="ECO:0000313" key="1">
    <source>
        <dbReference type="EMBL" id="TCZ59914.1"/>
    </source>
</evidence>
<sequence>MALLLGLGIAGCQADPNAPYLWGIGDPVRGAAFYAQRNFGDTSRWKGQPDRAAVAVEQLEFLTSEFATNPIYAPAVNPAVLQTLQAARAEMRGFLGIPDNADPQVVIEAMRRAGAALRAGNRAGAEAALSGPAFPAGPQVMLERMSNMPFLPRCANAAGMAAAEIARLDRMRV</sequence>
<accession>A0A4R4DG25</accession>
<organism evidence="1 2">
    <name type="scientific">Roseicella aquatilis</name>
    <dbReference type="NCBI Taxonomy" id="2527868"/>
    <lineage>
        <taxon>Bacteria</taxon>
        <taxon>Pseudomonadati</taxon>
        <taxon>Pseudomonadota</taxon>
        <taxon>Alphaproteobacteria</taxon>
        <taxon>Acetobacterales</taxon>
        <taxon>Roseomonadaceae</taxon>
        <taxon>Roseicella</taxon>
    </lineage>
</organism>
<dbReference type="OrthoDB" id="7375778at2"/>
<gene>
    <name evidence="1" type="ORF">EXY23_15065</name>
</gene>
<proteinExistence type="predicted"/>
<protein>
    <submittedName>
        <fullName evidence="1">Uncharacterized protein</fullName>
    </submittedName>
</protein>
<name>A0A4R4DG25_9PROT</name>